<reference evidence="1 2" key="1">
    <citation type="submission" date="2014-04" db="EMBL/GenBank/DDBJ databases">
        <authorList>
            <consortium name="DOE Joint Genome Institute"/>
            <person name="Kuo A."/>
            <person name="Tarkka M."/>
            <person name="Buscot F."/>
            <person name="Kohler A."/>
            <person name="Nagy L.G."/>
            <person name="Floudas D."/>
            <person name="Copeland A."/>
            <person name="Barry K.W."/>
            <person name="Cichocki N."/>
            <person name="Veneault-Fourrey C."/>
            <person name="LaButti K."/>
            <person name="Lindquist E.A."/>
            <person name="Lipzen A."/>
            <person name="Lundell T."/>
            <person name="Morin E."/>
            <person name="Murat C."/>
            <person name="Sun H."/>
            <person name="Tunlid A."/>
            <person name="Henrissat B."/>
            <person name="Grigoriev I.V."/>
            <person name="Hibbett D.S."/>
            <person name="Martin F."/>
            <person name="Nordberg H.P."/>
            <person name="Cantor M.N."/>
            <person name="Hua S.X."/>
        </authorList>
    </citation>
    <scope>NUCLEOTIDE SEQUENCE [LARGE SCALE GENOMIC DNA]</scope>
    <source>
        <strain evidence="1 2">F 1598</strain>
    </source>
</reference>
<dbReference type="HOGENOM" id="CLU_2655352_0_0_1"/>
<evidence type="ECO:0000313" key="1">
    <source>
        <dbReference type="EMBL" id="KIM84441.1"/>
    </source>
</evidence>
<keyword evidence="2" id="KW-1185">Reference proteome</keyword>
<sequence>MCAGPQQTRHDDLVTTGEVKIDEGSLKTTSTWNWDVLVYELVEFGKVRGICNFGVCNIYSWPLTGTRAIHGITQRD</sequence>
<evidence type="ECO:0000313" key="2">
    <source>
        <dbReference type="Proteomes" id="UP000054166"/>
    </source>
</evidence>
<reference evidence="2" key="2">
    <citation type="submission" date="2015-01" db="EMBL/GenBank/DDBJ databases">
        <title>Evolutionary Origins and Diversification of the Mycorrhizal Mutualists.</title>
        <authorList>
            <consortium name="DOE Joint Genome Institute"/>
            <consortium name="Mycorrhizal Genomics Consortium"/>
            <person name="Kohler A."/>
            <person name="Kuo A."/>
            <person name="Nagy L.G."/>
            <person name="Floudas D."/>
            <person name="Copeland A."/>
            <person name="Barry K.W."/>
            <person name="Cichocki N."/>
            <person name="Veneault-Fourrey C."/>
            <person name="LaButti K."/>
            <person name="Lindquist E.A."/>
            <person name="Lipzen A."/>
            <person name="Lundell T."/>
            <person name="Morin E."/>
            <person name="Murat C."/>
            <person name="Riley R."/>
            <person name="Ohm R."/>
            <person name="Sun H."/>
            <person name="Tunlid A."/>
            <person name="Henrissat B."/>
            <person name="Grigoriev I.V."/>
            <person name="Hibbett D.S."/>
            <person name="Martin F."/>
        </authorList>
    </citation>
    <scope>NUCLEOTIDE SEQUENCE [LARGE SCALE GENOMIC DNA]</scope>
    <source>
        <strain evidence="2">F 1598</strain>
    </source>
</reference>
<dbReference type="EMBL" id="KN832987">
    <property type="protein sequence ID" value="KIM84441.1"/>
    <property type="molecule type" value="Genomic_DNA"/>
</dbReference>
<dbReference type="AlphaFoldDB" id="A0A0C3G150"/>
<name>A0A0C3G150_PILCF</name>
<dbReference type="InParanoid" id="A0A0C3G150"/>
<dbReference type="Proteomes" id="UP000054166">
    <property type="component" value="Unassembled WGS sequence"/>
</dbReference>
<protein>
    <submittedName>
        <fullName evidence="1">Uncharacterized protein</fullName>
    </submittedName>
</protein>
<gene>
    <name evidence="1" type="ORF">PILCRDRAFT_817999</name>
</gene>
<proteinExistence type="predicted"/>
<accession>A0A0C3G150</accession>
<organism evidence="1 2">
    <name type="scientific">Piloderma croceum (strain F 1598)</name>
    <dbReference type="NCBI Taxonomy" id="765440"/>
    <lineage>
        <taxon>Eukaryota</taxon>
        <taxon>Fungi</taxon>
        <taxon>Dikarya</taxon>
        <taxon>Basidiomycota</taxon>
        <taxon>Agaricomycotina</taxon>
        <taxon>Agaricomycetes</taxon>
        <taxon>Agaricomycetidae</taxon>
        <taxon>Atheliales</taxon>
        <taxon>Atheliaceae</taxon>
        <taxon>Piloderma</taxon>
    </lineage>
</organism>